<dbReference type="Gene3D" id="2.60.40.10">
    <property type="entry name" value="Immunoglobulins"/>
    <property type="match status" value="14"/>
</dbReference>
<dbReference type="InterPro" id="IPR003598">
    <property type="entry name" value="Ig_sub2"/>
</dbReference>
<dbReference type="AlphaFoldDB" id="A0A914Q8H4"/>
<evidence type="ECO:0000313" key="5">
    <source>
        <dbReference type="Proteomes" id="UP000887578"/>
    </source>
</evidence>
<dbReference type="GO" id="GO:0031430">
    <property type="term" value="C:M band"/>
    <property type="evidence" value="ECO:0007669"/>
    <property type="project" value="TreeGrafter"/>
</dbReference>
<dbReference type="SMART" id="SM00060">
    <property type="entry name" value="FN3"/>
    <property type="match status" value="8"/>
</dbReference>
<evidence type="ECO:0000259" key="4">
    <source>
        <dbReference type="PROSITE" id="PS50853"/>
    </source>
</evidence>
<dbReference type="PANTHER" id="PTHR13817">
    <property type="entry name" value="TITIN"/>
    <property type="match status" value="1"/>
</dbReference>
<evidence type="ECO:0000313" key="6">
    <source>
        <dbReference type="WBParaSite" id="PDA_v2.g27383.t1"/>
    </source>
</evidence>
<feature type="region of interest" description="Disordered" evidence="2">
    <location>
        <begin position="914"/>
        <end position="971"/>
    </location>
</feature>
<dbReference type="InterPro" id="IPR036116">
    <property type="entry name" value="FN3_sf"/>
</dbReference>
<dbReference type="FunFam" id="2.60.40.10:FF:000567">
    <property type="entry name" value="Uncharacterized protein, isoform G"/>
    <property type="match status" value="1"/>
</dbReference>
<accession>A0A914Q8H4</accession>
<dbReference type="CDD" id="cd00063">
    <property type="entry name" value="FN3"/>
    <property type="match status" value="10"/>
</dbReference>
<proteinExistence type="predicted"/>
<protein>
    <submittedName>
        <fullName evidence="6">Twitchin</fullName>
    </submittedName>
</protein>
<dbReference type="SMART" id="SM00409">
    <property type="entry name" value="IG"/>
    <property type="match status" value="4"/>
</dbReference>
<feature type="domain" description="Fibronectin type-III" evidence="4">
    <location>
        <begin position="1235"/>
        <end position="1275"/>
    </location>
</feature>
<feature type="domain" description="Ig-like" evidence="3">
    <location>
        <begin position="747"/>
        <end position="829"/>
    </location>
</feature>
<feature type="domain" description="Fibronectin type-III" evidence="4">
    <location>
        <begin position="841"/>
        <end position="934"/>
    </location>
</feature>
<dbReference type="InterPro" id="IPR050964">
    <property type="entry name" value="Striated_Muscle_Regulatory"/>
</dbReference>
<dbReference type="PRINTS" id="PR00014">
    <property type="entry name" value="FNTYPEIII"/>
</dbReference>
<dbReference type="FunFam" id="2.60.40.10:FF:000051">
    <property type="entry name" value="Uncharacterized protein, isoform J"/>
    <property type="match status" value="3"/>
</dbReference>
<dbReference type="SUPFAM" id="SSF49265">
    <property type="entry name" value="Fibronectin type III"/>
    <property type="match status" value="5"/>
</dbReference>
<dbReference type="SUPFAM" id="SSF48726">
    <property type="entry name" value="Immunoglobulin"/>
    <property type="match status" value="4"/>
</dbReference>
<dbReference type="PANTHER" id="PTHR13817:SF151">
    <property type="entry name" value="TITIN"/>
    <property type="match status" value="1"/>
</dbReference>
<evidence type="ECO:0000256" key="1">
    <source>
        <dbReference type="ARBA" id="ARBA00022737"/>
    </source>
</evidence>
<sequence length="1275" mass="140600">MMEGKFIPVGKVDGNTTQLKVKGLKNKGNYKFRVKAVNKEGESDPLANDQYVLIKDPWDEPGKPGRPVITDVDADQISLEWDPPMKDGGAPIEEYLIEMRDPNSREWVQVATSKTPNATVKGLKEGQEYQFRVKAKNKAGPGQPSEPSEKTICKPKFVPAWLDHGALKNLTVKAGQAAKWNVKIGGEPAPEVKWFKNQKQLEMTGALQIDTKKNEHTILCIPSAVRADRGAYSLTVKNSSGEDKEEANLTVLDKPTKPRGPLEVTDVFEDSCNLNWKAPEDDGGEPIEYYEVEKLDTDTGRWVPCAKVKDCNASITGLKKGQAYQFRVKAVNKEGQSEPLVTENAISAKNPWTEPDAPGAPDIVDWDKDRADLTWEPPANDGGAPIEGYIIEKKSKHDRDWKECAKVGPQCEGTVHGLKEGEEYQFRIKAVNKGGPSAPSDPSRKMIAKSRFLKPHIDRESMKTVTIKVGQNVELSVPVSGEPPPKKEWTFNDKPVNDQKIKITNEDYKTNFSLRGATRAHAGKYLLTATNDSGTDSHHIEVIVLGKPSAPKGPLDVTDVFEDHCTLDWKPPEDDGGMPIDYYEIEKLDTASGRWVPCGRADTTHATVNNLQPGHSYQFRVRAVNKEGESDPLTTDKEILAKNPFEVPDKMDKPDIVDWDKDHVDLEWKTPNDGGAPIEEFIIEKRDSNGRWVEALTVPAGTTKATVGNLRQGEEYQFRIMAKNKGGRGEPSDPSASVIAKSRHLAPHIHREDIEDTVVKVGAAVKFNVNIDGEPPPRVTWSFNGGPLNNVQIDDVDYLTKFLISKAVRKQTGAYTITATNDSGTDTVTIQLKVKGRPSKPKGPLEVSDVFEDRATLDWKPPEDDGGEPIEYYEVERMDPKDGIWVPAGRTADTNFVVDGLQKGHNYQFRVKAVNSEGKSDPLETEDSTTAKNPFERPDKPGTPEATDWDSDHVDLKWDPPASDGGAPIEEYQIEKRTKYGRWEPAITVDGNTNAATVPDLTAGEEYEFRVVAVNKGGPSDPSDASKPIIAKPRNLAPSIGALSDLKVRAGQMITFETKVEGEPEPEITWYNPNGSEIRHGGRVKLENENYHTKLQIRASERENSGVYTVKAKNSNGEDTVSVKVTVVDKPTPPQGPLNVSDVHADHCTLDWKPPEDDGGLPIEAYAIEKYDTATGTWVPAGKVSGNETKAVVEGLIPGHEYKFRVSAVNPEGTSDPLETIGKTVAKEPWDPPGKSGKPDIVDWDKDHVGLKWTPPTDDGGAPVEEYIIEVKENR</sequence>
<dbReference type="Pfam" id="PF00041">
    <property type="entry name" value="fn3"/>
    <property type="match status" value="8"/>
</dbReference>
<dbReference type="FunFam" id="2.60.40.10:FF:002083">
    <property type="entry name" value="Protein CBR-UNC-22"/>
    <property type="match status" value="1"/>
</dbReference>
<dbReference type="SMART" id="SM00408">
    <property type="entry name" value="IGc2"/>
    <property type="match status" value="4"/>
</dbReference>
<reference evidence="6" key="1">
    <citation type="submission" date="2022-11" db="UniProtKB">
        <authorList>
            <consortium name="WormBaseParasite"/>
        </authorList>
    </citation>
    <scope>IDENTIFICATION</scope>
</reference>
<evidence type="ECO:0000256" key="2">
    <source>
        <dbReference type="SAM" id="MobiDB-lite"/>
    </source>
</evidence>
<dbReference type="WBParaSite" id="PDA_v2.g27383.t1">
    <property type="protein sequence ID" value="PDA_v2.g27383.t1"/>
    <property type="gene ID" value="PDA_v2.g27383"/>
</dbReference>
<feature type="domain" description="Fibronectin type-III" evidence="4">
    <location>
        <begin position="940"/>
        <end position="1034"/>
    </location>
</feature>
<feature type="region of interest" description="Disordered" evidence="2">
    <location>
        <begin position="1224"/>
        <end position="1243"/>
    </location>
</feature>
<feature type="domain" description="Fibronectin type-III" evidence="4">
    <location>
        <begin position="647"/>
        <end position="743"/>
    </location>
</feature>
<dbReference type="InterPro" id="IPR007110">
    <property type="entry name" value="Ig-like_dom"/>
</dbReference>
<dbReference type="InterPro" id="IPR003961">
    <property type="entry name" value="FN3_dom"/>
</dbReference>
<feature type="domain" description="Ig-like" evidence="3">
    <location>
        <begin position="455"/>
        <end position="543"/>
    </location>
</feature>
<organism evidence="5 6">
    <name type="scientific">Panagrolaimus davidi</name>
    <dbReference type="NCBI Taxonomy" id="227884"/>
    <lineage>
        <taxon>Eukaryota</taxon>
        <taxon>Metazoa</taxon>
        <taxon>Ecdysozoa</taxon>
        <taxon>Nematoda</taxon>
        <taxon>Chromadorea</taxon>
        <taxon>Rhabditida</taxon>
        <taxon>Tylenchina</taxon>
        <taxon>Panagrolaimomorpha</taxon>
        <taxon>Panagrolaimoidea</taxon>
        <taxon>Panagrolaimidae</taxon>
        <taxon>Panagrolaimus</taxon>
    </lineage>
</organism>
<dbReference type="PROSITE" id="PS50835">
    <property type="entry name" value="IG_LIKE"/>
    <property type="match status" value="4"/>
</dbReference>
<dbReference type="InterPro" id="IPR013783">
    <property type="entry name" value="Ig-like_fold"/>
</dbReference>
<feature type="domain" description="Fibronectin type-III" evidence="4">
    <location>
        <begin position="63"/>
        <end position="156"/>
    </location>
</feature>
<feature type="domain" description="Fibronectin type-III" evidence="4">
    <location>
        <begin position="1"/>
        <end position="57"/>
    </location>
</feature>
<dbReference type="InterPro" id="IPR036179">
    <property type="entry name" value="Ig-like_dom_sf"/>
</dbReference>
<keyword evidence="5" id="KW-1185">Reference proteome</keyword>
<dbReference type="FunFam" id="2.60.40.10:FF:000056">
    <property type="entry name" value="twitchin isoform X4"/>
    <property type="match status" value="6"/>
</dbReference>
<dbReference type="Pfam" id="PF07679">
    <property type="entry name" value="I-set"/>
    <property type="match status" value="4"/>
</dbReference>
<feature type="domain" description="Ig-like" evidence="3">
    <location>
        <begin position="1038"/>
        <end position="1126"/>
    </location>
</feature>
<evidence type="ECO:0000259" key="3">
    <source>
        <dbReference type="PROSITE" id="PS50835"/>
    </source>
</evidence>
<feature type="domain" description="Fibronectin type-III" evidence="4">
    <location>
        <begin position="551"/>
        <end position="644"/>
    </location>
</feature>
<dbReference type="GO" id="GO:0045214">
    <property type="term" value="P:sarcomere organization"/>
    <property type="evidence" value="ECO:0007669"/>
    <property type="project" value="TreeGrafter"/>
</dbReference>
<dbReference type="FunFam" id="2.60.40.10:FF:000160">
    <property type="entry name" value="Titin a"/>
    <property type="match status" value="1"/>
</dbReference>
<feature type="domain" description="Fibronectin type-III" evidence="4">
    <location>
        <begin position="1133"/>
        <end position="1229"/>
    </location>
</feature>
<dbReference type="Proteomes" id="UP000887578">
    <property type="component" value="Unplaced"/>
</dbReference>
<keyword evidence="1" id="KW-0677">Repeat</keyword>
<dbReference type="InterPro" id="IPR013098">
    <property type="entry name" value="Ig_I-set"/>
</dbReference>
<feature type="domain" description="Fibronectin type-III" evidence="4">
    <location>
        <begin position="258"/>
        <end position="351"/>
    </location>
</feature>
<feature type="domain" description="Ig-like" evidence="3">
    <location>
        <begin position="155"/>
        <end position="250"/>
    </location>
</feature>
<dbReference type="PROSITE" id="PS50853">
    <property type="entry name" value="FN3"/>
    <property type="match status" value="10"/>
</dbReference>
<feature type="domain" description="Fibronectin type-III" evidence="4">
    <location>
        <begin position="357"/>
        <end position="450"/>
    </location>
</feature>
<name>A0A914Q8H4_9BILA</name>
<dbReference type="InterPro" id="IPR003599">
    <property type="entry name" value="Ig_sub"/>
</dbReference>